<keyword evidence="2" id="KW-0472">Membrane</keyword>
<name>A0ABT4T7R6_9ACTN</name>
<feature type="region of interest" description="Disordered" evidence="1">
    <location>
        <begin position="1"/>
        <end position="54"/>
    </location>
</feature>
<dbReference type="Proteomes" id="UP001212498">
    <property type="component" value="Unassembled WGS sequence"/>
</dbReference>
<protein>
    <submittedName>
        <fullName evidence="3">Uncharacterized protein</fullName>
    </submittedName>
</protein>
<evidence type="ECO:0000256" key="1">
    <source>
        <dbReference type="SAM" id="MobiDB-lite"/>
    </source>
</evidence>
<accession>A0ABT4T7R6</accession>
<dbReference type="RefSeq" id="WP_271279079.1">
    <property type="nucleotide sequence ID" value="NZ_JAPNUD010000139.1"/>
</dbReference>
<evidence type="ECO:0000313" key="3">
    <source>
        <dbReference type="EMBL" id="MDA0645449.1"/>
    </source>
</evidence>
<dbReference type="EMBL" id="JAPNUD010000139">
    <property type="protein sequence ID" value="MDA0645449.1"/>
    <property type="molecule type" value="Genomic_DNA"/>
</dbReference>
<evidence type="ECO:0000256" key="2">
    <source>
        <dbReference type="SAM" id="Phobius"/>
    </source>
</evidence>
<keyword evidence="2" id="KW-1133">Transmembrane helix</keyword>
<evidence type="ECO:0000313" key="4">
    <source>
        <dbReference type="Proteomes" id="UP001212498"/>
    </source>
</evidence>
<feature type="compositionally biased region" description="Basic and acidic residues" evidence="1">
    <location>
        <begin position="1"/>
        <end position="26"/>
    </location>
</feature>
<organism evidence="3 4">
    <name type="scientific">Nonomuraea ferruginea</name>
    <dbReference type="NCBI Taxonomy" id="46174"/>
    <lineage>
        <taxon>Bacteria</taxon>
        <taxon>Bacillati</taxon>
        <taxon>Actinomycetota</taxon>
        <taxon>Actinomycetes</taxon>
        <taxon>Streptosporangiales</taxon>
        <taxon>Streptosporangiaceae</taxon>
        <taxon>Nonomuraea</taxon>
    </lineage>
</organism>
<comment type="caution">
    <text evidence="3">The sequence shown here is derived from an EMBL/GenBank/DDBJ whole genome shotgun (WGS) entry which is preliminary data.</text>
</comment>
<feature type="compositionally biased region" description="Gly residues" evidence="1">
    <location>
        <begin position="33"/>
        <end position="43"/>
    </location>
</feature>
<sequence length="132" mass="13896">MADHDRDAGARGEEEPPRDPNRRDTRPTPYGDLGPGPYSGPGWGPLPAPPAKPTLRDFLRRKQTQVVGAGLAGLVVGGLIGGGAVALTGALWARPGPTDSWQRPGERPPVCLRIEGRVICDLEPAPLPTRVG</sequence>
<gene>
    <name evidence="3" type="ORF">OUY24_32900</name>
</gene>
<reference evidence="3 4" key="1">
    <citation type="submission" date="2022-11" db="EMBL/GenBank/DDBJ databases">
        <title>Nonomuraea corallina sp. nov., a new species of the genus Nonomuraea isolated from sea side sediment in Thai sea.</title>
        <authorList>
            <person name="Ngamcharungchit C."/>
            <person name="Matsumoto A."/>
            <person name="Suriyachadkun C."/>
            <person name="Panbangred W."/>
            <person name="Inahashi Y."/>
            <person name="Intra B."/>
        </authorList>
    </citation>
    <scope>NUCLEOTIDE SEQUENCE [LARGE SCALE GENOMIC DNA]</scope>
    <source>
        <strain evidence="3 4">DSM 43553</strain>
    </source>
</reference>
<proteinExistence type="predicted"/>
<keyword evidence="4" id="KW-1185">Reference proteome</keyword>
<keyword evidence="2" id="KW-0812">Transmembrane</keyword>
<feature type="transmembrane region" description="Helical" evidence="2">
    <location>
        <begin position="66"/>
        <end position="93"/>
    </location>
</feature>